<sequence length="66" mass="7387">MSSPGKKSWISGCLVFILMLPLFTLFGDFCLCSLALIYSCSDCFIFFNLMLSVVWAAIFCPFNIIS</sequence>
<dbReference type="Gramene" id="ONI03090">
    <property type="protein sequence ID" value="ONI03090"/>
    <property type="gene ID" value="PRUPE_6G238000"/>
</dbReference>
<dbReference type="EMBL" id="CM007656">
    <property type="protein sequence ID" value="ONI03090.1"/>
    <property type="molecule type" value="Genomic_DNA"/>
</dbReference>
<organism evidence="1 2">
    <name type="scientific">Prunus persica</name>
    <name type="common">Peach</name>
    <name type="synonym">Amygdalus persica</name>
    <dbReference type="NCBI Taxonomy" id="3760"/>
    <lineage>
        <taxon>Eukaryota</taxon>
        <taxon>Viridiplantae</taxon>
        <taxon>Streptophyta</taxon>
        <taxon>Embryophyta</taxon>
        <taxon>Tracheophyta</taxon>
        <taxon>Spermatophyta</taxon>
        <taxon>Magnoliopsida</taxon>
        <taxon>eudicotyledons</taxon>
        <taxon>Gunneridae</taxon>
        <taxon>Pentapetalae</taxon>
        <taxon>rosids</taxon>
        <taxon>fabids</taxon>
        <taxon>Rosales</taxon>
        <taxon>Rosaceae</taxon>
        <taxon>Amygdaloideae</taxon>
        <taxon>Amygdaleae</taxon>
        <taxon>Prunus</taxon>
    </lineage>
</organism>
<accession>M5WP59</accession>
<dbReference type="Proteomes" id="UP000006882">
    <property type="component" value="Chromosome G6"/>
</dbReference>
<dbReference type="HOGENOM" id="CLU_2836011_0_0_1"/>
<name>M5WP59_PRUPE</name>
<keyword evidence="2" id="KW-1185">Reference proteome</keyword>
<dbReference type="AlphaFoldDB" id="M5WP59"/>
<reference evidence="1 2" key="1">
    <citation type="journal article" date="2013" name="Nat. Genet.">
        <title>The high-quality draft genome of peach (Prunus persica) identifies unique patterns of genetic diversity, domestication and genome evolution.</title>
        <authorList>
            <consortium name="International Peach Genome Initiative"/>
            <person name="Verde I."/>
            <person name="Abbott A.G."/>
            <person name="Scalabrin S."/>
            <person name="Jung S."/>
            <person name="Shu S."/>
            <person name="Marroni F."/>
            <person name="Zhebentyayeva T."/>
            <person name="Dettori M.T."/>
            <person name="Grimwood J."/>
            <person name="Cattonaro F."/>
            <person name="Zuccolo A."/>
            <person name="Rossini L."/>
            <person name="Jenkins J."/>
            <person name="Vendramin E."/>
            <person name="Meisel L.A."/>
            <person name="Decroocq V."/>
            <person name="Sosinski B."/>
            <person name="Prochnik S."/>
            <person name="Mitros T."/>
            <person name="Policriti A."/>
            <person name="Cipriani G."/>
            <person name="Dondini L."/>
            <person name="Ficklin S."/>
            <person name="Goodstein D.M."/>
            <person name="Xuan P."/>
            <person name="Del Fabbro C."/>
            <person name="Aramini V."/>
            <person name="Copetti D."/>
            <person name="Gonzalez S."/>
            <person name="Horner D.S."/>
            <person name="Falchi R."/>
            <person name="Lucas S."/>
            <person name="Mica E."/>
            <person name="Maldonado J."/>
            <person name="Lazzari B."/>
            <person name="Bielenberg D."/>
            <person name="Pirona R."/>
            <person name="Miculan M."/>
            <person name="Barakat A."/>
            <person name="Testolin R."/>
            <person name="Stella A."/>
            <person name="Tartarini S."/>
            <person name="Tonutti P."/>
            <person name="Arus P."/>
            <person name="Orellana A."/>
            <person name="Wells C."/>
            <person name="Main D."/>
            <person name="Vizzotto G."/>
            <person name="Silva H."/>
            <person name="Salamini F."/>
            <person name="Schmutz J."/>
            <person name="Morgante M."/>
            <person name="Rokhsar D.S."/>
        </authorList>
    </citation>
    <scope>NUCLEOTIDE SEQUENCE [LARGE SCALE GENOMIC DNA]</scope>
    <source>
        <strain evidence="2">cv. Nemared</strain>
    </source>
</reference>
<protein>
    <submittedName>
        <fullName evidence="1">Uncharacterized protein</fullName>
    </submittedName>
</protein>
<gene>
    <name evidence="1" type="ORF">PRUPE_6G238000</name>
</gene>
<evidence type="ECO:0000313" key="2">
    <source>
        <dbReference type="Proteomes" id="UP000006882"/>
    </source>
</evidence>
<proteinExistence type="predicted"/>
<evidence type="ECO:0000313" key="1">
    <source>
        <dbReference type="EMBL" id="ONI03090.1"/>
    </source>
</evidence>